<dbReference type="RefSeq" id="WP_019247536.1">
    <property type="nucleotide sequence ID" value="NZ_CBCSEC010000080.1"/>
</dbReference>
<sequence>MYGAARDVAPPVLRAVLAALDLPAATPAQTADTLARWRARPPAMLTARAGGMLRVPGDTATRYAIELDDGQVAHGLAEPDGAGGLALRAPRQPGYHTLRLGSASIALAVAPPRTPRPPRARQAWAWD</sequence>
<evidence type="ECO:0000313" key="1">
    <source>
        <dbReference type="EMBL" id="SUV64642.1"/>
    </source>
</evidence>
<evidence type="ECO:0000313" key="2">
    <source>
        <dbReference type="Proteomes" id="UP000255014"/>
    </source>
</evidence>
<dbReference type="Proteomes" id="UP000255014">
    <property type="component" value="Unassembled WGS sequence"/>
</dbReference>
<proteinExistence type="predicted"/>
<protein>
    <submittedName>
        <fullName evidence="1">Uncharacterized protein</fullName>
    </submittedName>
</protein>
<gene>
    <name evidence="1" type="ORF">NCTC10911_01673</name>
</gene>
<dbReference type="AlphaFoldDB" id="A0A381A0Y9"/>
<name>A0A381A0Y9_BORPT</name>
<reference evidence="1 2" key="1">
    <citation type="submission" date="2018-06" db="EMBL/GenBank/DDBJ databases">
        <authorList>
            <consortium name="Pathogen Informatics"/>
            <person name="Doyle S."/>
        </authorList>
    </citation>
    <scope>NUCLEOTIDE SEQUENCE [LARGE SCALE GENOMIC DNA]</scope>
    <source>
        <strain evidence="1 2">NCTC10911</strain>
    </source>
</reference>
<accession>A0A381A0Y9</accession>
<dbReference type="EMBL" id="UFTT01000002">
    <property type="protein sequence ID" value="SUV64642.1"/>
    <property type="molecule type" value="Genomic_DNA"/>
</dbReference>
<organism evidence="1 2">
    <name type="scientific">Bordetella pertussis</name>
    <dbReference type="NCBI Taxonomy" id="520"/>
    <lineage>
        <taxon>Bacteria</taxon>
        <taxon>Pseudomonadati</taxon>
        <taxon>Pseudomonadota</taxon>
        <taxon>Betaproteobacteria</taxon>
        <taxon>Burkholderiales</taxon>
        <taxon>Alcaligenaceae</taxon>
        <taxon>Bordetella</taxon>
    </lineage>
</organism>